<evidence type="ECO:0000313" key="4">
    <source>
        <dbReference type="Proteomes" id="UP000324479"/>
    </source>
</evidence>
<name>A0A5M6D328_9BACT</name>
<protein>
    <submittedName>
        <fullName evidence="3">Uncharacterized protein</fullName>
    </submittedName>
</protein>
<keyword evidence="2" id="KW-0472">Membrane</keyword>
<feature type="region of interest" description="Disordered" evidence="1">
    <location>
        <begin position="1152"/>
        <end position="1186"/>
    </location>
</feature>
<feature type="transmembrane region" description="Helical" evidence="2">
    <location>
        <begin position="25"/>
        <end position="47"/>
    </location>
</feature>
<proteinExistence type="predicted"/>
<feature type="region of interest" description="Disordered" evidence="1">
    <location>
        <begin position="278"/>
        <end position="306"/>
    </location>
</feature>
<accession>A0A5M6D328</accession>
<evidence type="ECO:0000256" key="2">
    <source>
        <dbReference type="SAM" id="Phobius"/>
    </source>
</evidence>
<dbReference type="EMBL" id="VWOX01000012">
    <property type="protein sequence ID" value="KAA5540692.1"/>
    <property type="molecule type" value="Genomic_DNA"/>
</dbReference>
<dbReference type="RefSeq" id="WP_150078256.1">
    <property type="nucleotide sequence ID" value="NZ_VWOX01000012.1"/>
</dbReference>
<evidence type="ECO:0000256" key="1">
    <source>
        <dbReference type="SAM" id="MobiDB-lite"/>
    </source>
</evidence>
<gene>
    <name evidence="3" type="ORF">FYK55_20080</name>
</gene>
<keyword evidence="4" id="KW-1185">Reference proteome</keyword>
<reference evidence="3 4" key="1">
    <citation type="submission" date="2019-08" db="EMBL/GenBank/DDBJ databases">
        <authorList>
            <person name="Dhanesh K."/>
            <person name="Kumar G."/>
            <person name="Sasikala C."/>
            <person name="Venkata Ramana C."/>
        </authorList>
    </citation>
    <scope>NUCLEOTIDE SEQUENCE [LARGE SCALE GENOMIC DNA]</scope>
    <source>
        <strain evidence="3 4">JC645</strain>
    </source>
</reference>
<keyword evidence="2" id="KW-0812">Transmembrane</keyword>
<organism evidence="3 4">
    <name type="scientific">Roseiconus nitratireducens</name>
    <dbReference type="NCBI Taxonomy" id="2605748"/>
    <lineage>
        <taxon>Bacteria</taxon>
        <taxon>Pseudomonadati</taxon>
        <taxon>Planctomycetota</taxon>
        <taxon>Planctomycetia</taxon>
        <taxon>Pirellulales</taxon>
        <taxon>Pirellulaceae</taxon>
        <taxon>Roseiconus</taxon>
    </lineage>
</organism>
<keyword evidence="2" id="KW-1133">Transmembrane helix</keyword>
<comment type="caution">
    <text evidence="3">The sequence shown here is derived from an EMBL/GenBank/DDBJ whole genome shotgun (WGS) entry which is preliminary data.</text>
</comment>
<evidence type="ECO:0000313" key="3">
    <source>
        <dbReference type="EMBL" id="KAA5540692.1"/>
    </source>
</evidence>
<feature type="compositionally biased region" description="Acidic residues" evidence="1">
    <location>
        <begin position="1168"/>
        <end position="1186"/>
    </location>
</feature>
<sequence length="2378" mass="260974">MKTQIPHHRMIDGSRRSRPRPNSGIVLLIVLGMLSLFTVLVVSFVVFSSQMADSSYASQQRRQDEVLPKPPLDSAIMQLVIGTNDSRSAAFGASLLEDFYGVDGMQMRVGHRRGRVIPPPNNTKLIPAIPGGQLLLPMVGVRAPQPQSTLFKFPTNLVWWHFDGDPSVVTPPPGAVDPVNQPLRDRLRTYLDDALAGRIVTFDEGPLKDQSFRIVRSLGTDNGTPDQGNSITDPPEFNMAGNLVIDLSELGDEIVTINGVPEQLYLVAANFPNRLLYSPGPDDAPGQAGVDDDGANGVDDAGELGAPGSDDVGFRFVVNGAVFNGRGINPAGVTGLVRNGTVLDQGSDIEFTLNSRLTGTVYQGGDGTVGAFPEPDEGWDVADMENIFLAWQPSDHRRSALQAIYSGVDAAELNRQLGQYVIPSFHRPAIINYLMNAPIRIPGDILDPSDARYIERRFADIKAAPDNNSPNFDGTRLQYLVTRLRRATLRPLNFPHQYVNAANSDLNGDGDPFDGSPLFTGSNQAAILNRPLDLTGSLAQIVSQVEQLAVWLVNGPWDVDNDFDGLPDSVWVDLNLPTVVASDGQILRPMVAPLIEDWDGRINVNHTGSYNQLTSARFSTGPLQYRNDTDYFNVNTALDSFGRGGGLGPAEIDFSHLFAFEPALPPRFIGPVSTNQVGAPLSIDQVLTTRYGNLLNTRYGGQVYNYAFPYPYPAPADIRSRFLRLPGAGTRFDPEVGSDLLARIPFPGRAVNHRADSISGRPVDMAGVMKTRKDRNGSHRFTQLPAGDDIVNQPYEFGASEVRGDDEPFSAAEQIDFINGGALDGRLTQLLGDAANRNEALRRLLVTDSRSVDSPELPGGISFVHLFADKFGPAASPTLPLNQQPTHLQRMLAVELRKGSKLNLNRQIGNEQDDTMPAGTLSVGFAGIGDETAETQTVLANRTTTPTVVKEANEANNRASTEPAFPQIAAAFPNKATVTAHYASNSMTPSPAGPVDFDGLDTDGDGVLDQGTPLVDLDGDGTNDRVKMADGSELLARNLYCLMFALIEDETGGELVPNFPYPVGFVDAGTPANVDIRNRYVAKRLAQWAANAVDYRDVDAKCTRLRYDPNPFDANGFNLATAAQNTVWGMERPELQLTEAMAMHDKRLRRNLDKQPSAADPSVTPDGELFDDDDTSDPDTASDSDMDQFRIPQASAFVELQALAPQIVGNGESQPSLPGELYTSNALDLGRTIGSGNRISPVWRMAVGERTQGDPNKSTRWLFDADRMVELATNPAARQDVPNYLDDGTIDWTMPADMTAAVDNWNLLPRHAADIRPRLRLSTDPLQTEYVTLSDDDLNPANDAASPNPTRIRLERFVWFANLVPNPGLTVVSDPNSGMRPDNVFFNKPNRGAPGDLTLPENATPLLQPGQYAMVAPRAVTRFGQKSTSIAPNYEYFPSDQRLEFVTQTLTPAPAQPVFRLDYYRNGNANPQTPNYLEDATATVGHDVGHVLPLVCESLYPHEVDPAAMDWATYASTFAVGEQVDMGFNISAPLPNVNYYTAPTHRITTMDAGGGVYPYVDGYRDYENAVGYHPDTPLDHVAGTPLEQNNFEWAAVGTHQEAATIFLQRLADPSIPWHPVDNPYVTVDFLPMDLTTFNGEHDVREKIDRMVIDPAAGPPGAVSNQPVDNVTDWDTTVAGDFVPAIRLDTRRKIPDAEEDRGISVLLPTVASPSTLAQRERVVIAKRSPLSMTTNLLRPSNPPAIAAPGADYFGYELGSMWDNGSLTAAASANLDTRYGKDTSGNWLTFDRVNDPFTQSLGFVNREYGVPVRSTSPRANTFGVSAPDEVLFMTVPWMNREFQSVYDLMNVPAVSRTSLLATYGPGTRLEDDYRREVPIPFDHLLGFDQGYATFRPEDLNLTDGSRPRRPLGVVEDADGNLDTFTGERAGFEQIFDYVDVGPVWFDSQRWFDPEKVQFRRDITYDSGTTRSVQVHEMFNRAVETLQPPYNYIGRHRTPGKINLNTTPDYIRKGPRYTGPNNQMLDGYEDPADTSPNPRLLLEDPTNVDSLPNAANLISANPSNFPVNGNGFTNEFGTSELFGNGSVYRSLAWGISTPYELDSSYGAPATMGENNRYEESVDTSFGRSFKAYVEARRGYSTTLRGSTYLGNPDLDARYPTRFAGVFGPAQASSTPSLQRFMRQGDRSGVGMPRRTHDMTVLRPHPDFDIRTMSNAQRTAVNQPTDTRFSLEVEFDAATSPLNDATQNSTDSVVVPGLTPNKQEVRELRMPLVNTGLFERPEAELHMNLRNLDRDSYYRFQNAARMSGVTTHHSNVFHIRLTLGYFVVDPTTGAVGREYINETGEPIRSRASYVVDRTIPVGFLRGKNMDAERTILYSEVEE</sequence>
<feature type="region of interest" description="Disordered" evidence="1">
    <location>
        <begin position="1994"/>
        <end position="2033"/>
    </location>
</feature>
<dbReference type="Proteomes" id="UP000324479">
    <property type="component" value="Unassembled WGS sequence"/>
</dbReference>